<comment type="caution">
    <text evidence="3">The sequence shown here is derived from an EMBL/GenBank/DDBJ whole genome shotgun (WGS) entry which is preliminary data.</text>
</comment>
<keyword evidence="4" id="KW-1185">Reference proteome</keyword>
<evidence type="ECO:0000256" key="2">
    <source>
        <dbReference type="SAM" id="SignalP"/>
    </source>
</evidence>
<feature type="signal peptide" evidence="2">
    <location>
        <begin position="1"/>
        <end position="19"/>
    </location>
</feature>
<accession>A0ABD0JQS1</accession>
<evidence type="ECO:0000313" key="4">
    <source>
        <dbReference type="Proteomes" id="UP001519460"/>
    </source>
</evidence>
<dbReference type="AlphaFoldDB" id="A0ABD0JQS1"/>
<gene>
    <name evidence="3" type="ORF">BaRGS_00031725</name>
</gene>
<proteinExistence type="predicted"/>
<evidence type="ECO:0000313" key="3">
    <source>
        <dbReference type="EMBL" id="KAK7477045.1"/>
    </source>
</evidence>
<sequence>MSFALKLKLLKMTLDLISAQCVHCGQSTDRLCDKCDTSSCRLRACDRLDQETTNCDHHACVRRVKPLIVRGNTPSTHAHERTFPDQPDPESGRRNPA</sequence>
<organism evidence="3 4">
    <name type="scientific">Batillaria attramentaria</name>
    <dbReference type="NCBI Taxonomy" id="370345"/>
    <lineage>
        <taxon>Eukaryota</taxon>
        <taxon>Metazoa</taxon>
        <taxon>Spiralia</taxon>
        <taxon>Lophotrochozoa</taxon>
        <taxon>Mollusca</taxon>
        <taxon>Gastropoda</taxon>
        <taxon>Caenogastropoda</taxon>
        <taxon>Sorbeoconcha</taxon>
        <taxon>Cerithioidea</taxon>
        <taxon>Batillariidae</taxon>
        <taxon>Batillaria</taxon>
    </lineage>
</organism>
<dbReference type="EMBL" id="JACVVK020000359">
    <property type="protein sequence ID" value="KAK7477045.1"/>
    <property type="molecule type" value="Genomic_DNA"/>
</dbReference>
<evidence type="ECO:0000256" key="1">
    <source>
        <dbReference type="SAM" id="MobiDB-lite"/>
    </source>
</evidence>
<dbReference type="Proteomes" id="UP001519460">
    <property type="component" value="Unassembled WGS sequence"/>
</dbReference>
<feature type="chain" id="PRO_5044778049" evidence="2">
    <location>
        <begin position="20"/>
        <end position="97"/>
    </location>
</feature>
<keyword evidence="2" id="KW-0732">Signal</keyword>
<name>A0ABD0JQS1_9CAEN</name>
<feature type="region of interest" description="Disordered" evidence="1">
    <location>
        <begin position="71"/>
        <end position="97"/>
    </location>
</feature>
<reference evidence="3 4" key="1">
    <citation type="journal article" date="2023" name="Sci. Data">
        <title>Genome assembly of the Korean intertidal mud-creeper Batillaria attramentaria.</title>
        <authorList>
            <person name="Patra A.K."/>
            <person name="Ho P.T."/>
            <person name="Jun S."/>
            <person name="Lee S.J."/>
            <person name="Kim Y."/>
            <person name="Won Y.J."/>
        </authorList>
    </citation>
    <scope>NUCLEOTIDE SEQUENCE [LARGE SCALE GENOMIC DNA]</scope>
    <source>
        <strain evidence="3">Wonlab-2016</strain>
    </source>
</reference>
<protein>
    <submittedName>
        <fullName evidence="3">Uncharacterized protein</fullName>
    </submittedName>
</protein>